<protein>
    <submittedName>
        <fullName evidence="2">Uncharacterized protein</fullName>
    </submittedName>
</protein>
<organism evidence="2 3">
    <name type="scientific">Cordylochernes scorpioides</name>
    <dbReference type="NCBI Taxonomy" id="51811"/>
    <lineage>
        <taxon>Eukaryota</taxon>
        <taxon>Metazoa</taxon>
        <taxon>Ecdysozoa</taxon>
        <taxon>Arthropoda</taxon>
        <taxon>Chelicerata</taxon>
        <taxon>Arachnida</taxon>
        <taxon>Pseudoscorpiones</taxon>
        <taxon>Cheliferoidea</taxon>
        <taxon>Chernetidae</taxon>
        <taxon>Cordylochernes</taxon>
    </lineage>
</organism>
<evidence type="ECO:0000313" key="2">
    <source>
        <dbReference type="EMBL" id="UYV85118.1"/>
    </source>
</evidence>
<dbReference type="Proteomes" id="UP001235939">
    <property type="component" value="Chromosome X"/>
</dbReference>
<name>A0ABY6LVK2_9ARAC</name>
<keyword evidence="3" id="KW-1185">Reference proteome</keyword>
<feature type="chain" id="PRO_5046958716" evidence="1">
    <location>
        <begin position="22"/>
        <end position="135"/>
    </location>
</feature>
<gene>
    <name evidence="2" type="ORF">LAZ67_X004621</name>
</gene>
<proteinExistence type="predicted"/>
<evidence type="ECO:0000313" key="3">
    <source>
        <dbReference type="Proteomes" id="UP001235939"/>
    </source>
</evidence>
<reference evidence="2 3" key="1">
    <citation type="submission" date="2022-03" db="EMBL/GenBank/DDBJ databases">
        <title>A chromosomal length assembly of Cordylochernes scorpioides.</title>
        <authorList>
            <person name="Zeh D."/>
            <person name="Zeh J."/>
        </authorList>
    </citation>
    <scope>NUCLEOTIDE SEQUENCE [LARGE SCALE GENOMIC DNA]</scope>
    <source>
        <strain evidence="2">IN4F17</strain>
        <tissue evidence="2">Whole Body</tissue>
    </source>
</reference>
<evidence type="ECO:0000256" key="1">
    <source>
        <dbReference type="SAM" id="SignalP"/>
    </source>
</evidence>
<sequence>MAIDLLYTTLFRLVLPAGLLANSVKGLGKVDEGCYSGFCRLMMKAVLDLLNKGIEVKEIGLELVGWFSGLPGLWMEIIVACFNSLGRVDELQLGPGRPLVVDANHLKSIIEAGTNKTTLEVADELNMTTLQFFVI</sequence>
<accession>A0ABY6LVK2</accession>
<keyword evidence="1" id="KW-0732">Signal</keyword>
<feature type="signal peptide" evidence="1">
    <location>
        <begin position="1"/>
        <end position="21"/>
    </location>
</feature>
<dbReference type="EMBL" id="CP092886">
    <property type="protein sequence ID" value="UYV85118.1"/>
    <property type="molecule type" value="Genomic_DNA"/>
</dbReference>